<reference evidence="3" key="1">
    <citation type="submission" date="2021-01" db="EMBL/GenBank/DDBJ databases">
        <authorList>
            <person name="Kaushik A."/>
        </authorList>
    </citation>
    <scope>NUCLEOTIDE SEQUENCE</scope>
    <source>
        <strain evidence="3">AG3-T5</strain>
    </source>
</reference>
<evidence type="ECO:0000313" key="3">
    <source>
        <dbReference type="EMBL" id="CAE6404936.1"/>
    </source>
</evidence>
<keyword evidence="2" id="KW-0472">Membrane</keyword>
<dbReference type="EMBL" id="CAJMWW010000051">
    <property type="protein sequence ID" value="CAE6404936.1"/>
    <property type="molecule type" value="Genomic_DNA"/>
</dbReference>
<evidence type="ECO:0000313" key="4">
    <source>
        <dbReference type="Proteomes" id="UP000663841"/>
    </source>
</evidence>
<gene>
    <name evidence="3" type="ORF">RDB_LOCUS13074</name>
</gene>
<accession>A0A8H2WV78</accession>
<proteinExistence type="predicted"/>
<feature type="region of interest" description="Disordered" evidence="1">
    <location>
        <begin position="166"/>
        <end position="215"/>
    </location>
</feature>
<dbReference type="AlphaFoldDB" id="A0A8H2WV78"/>
<sequence>AAGCWCGNHEAFYRCSLCVAGSTNNQTSQETTHPFQALEELCAVYAQSIQNSTAAPRTNLPIQTASASVTMGGSVTTNTQNRSGVSGERKLPIGVIVGGVVGAIFGLLIVFIGVRVLARSIAKNRTKESSRKNYYYKSVRYSDERSMNVHRPQTNYESPYEYITSRPVLGETPPDSTYIIESVDTPEPASESPPPYQSSTYPPHKYPPDRKSRAT</sequence>
<protein>
    <submittedName>
        <fullName evidence="3">Uncharacterized protein</fullName>
    </submittedName>
</protein>
<keyword evidence="2" id="KW-0812">Transmembrane</keyword>
<dbReference type="Proteomes" id="UP000663841">
    <property type="component" value="Unassembled WGS sequence"/>
</dbReference>
<feature type="non-terminal residue" evidence="3">
    <location>
        <position position="1"/>
    </location>
</feature>
<feature type="transmembrane region" description="Helical" evidence="2">
    <location>
        <begin position="93"/>
        <end position="118"/>
    </location>
</feature>
<evidence type="ECO:0000256" key="1">
    <source>
        <dbReference type="SAM" id="MobiDB-lite"/>
    </source>
</evidence>
<feature type="compositionally biased region" description="Basic and acidic residues" evidence="1">
    <location>
        <begin position="206"/>
        <end position="215"/>
    </location>
</feature>
<keyword evidence="2" id="KW-1133">Transmembrane helix</keyword>
<comment type="caution">
    <text evidence="3">The sequence shown here is derived from an EMBL/GenBank/DDBJ whole genome shotgun (WGS) entry which is preliminary data.</text>
</comment>
<organism evidence="3 4">
    <name type="scientific">Rhizoctonia solani</name>
    <dbReference type="NCBI Taxonomy" id="456999"/>
    <lineage>
        <taxon>Eukaryota</taxon>
        <taxon>Fungi</taxon>
        <taxon>Dikarya</taxon>
        <taxon>Basidiomycota</taxon>
        <taxon>Agaricomycotina</taxon>
        <taxon>Agaricomycetes</taxon>
        <taxon>Cantharellales</taxon>
        <taxon>Ceratobasidiaceae</taxon>
        <taxon>Rhizoctonia</taxon>
    </lineage>
</organism>
<evidence type="ECO:0000256" key="2">
    <source>
        <dbReference type="SAM" id="Phobius"/>
    </source>
</evidence>
<name>A0A8H2WV78_9AGAM</name>